<evidence type="ECO:0000256" key="2">
    <source>
        <dbReference type="ARBA" id="ARBA00005801"/>
    </source>
</evidence>
<dbReference type="GO" id="GO:0004190">
    <property type="term" value="F:aspartic-type endopeptidase activity"/>
    <property type="evidence" value="ECO:0007669"/>
    <property type="project" value="InterPro"/>
</dbReference>
<evidence type="ECO:0000256" key="5">
    <source>
        <dbReference type="ARBA" id="ARBA00022989"/>
    </source>
</evidence>
<dbReference type="InterPro" id="IPR000045">
    <property type="entry name" value="Prepilin_IV_endopep_pep"/>
</dbReference>
<dbReference type="GO" id="GO:0005886">
    <property type="term" value="C:plasma membrane"/>
    <property type="evidence" value="ECO:0007669"/>
    <property type="project" value="UniProtKB-SubCell"/>
</dbReference>
<organism evidence="10 11">
    <name type="scientific">Ruminococcus flavefaciens</name>
    <dbReference type="NCBI Taxonomy" id="1265"/>
    <lineage>
        <taxon>Bacteria</taxon>
        <taxon>Bacillati</taxon>
        <taxon>Bacillota</taxon>
        <taxon>Clostridia</taxon>
        <taxon>Eubacteriales</taxon>
        <taxon>Oscillospiraceae</taxon>
        <taxon>Ruminococcus</taxon>
    </lineage>
</organism>
<feature type="transmembrane region" description="Helical" evidence="7">
    <location>
        <begin position="110"/>
        <end position="141"/>
    </location>
</feature>
<proteinExistence type="inferred from homology"/>
<feature type="transmembrane region" description="Helical" evidence="7">
    <location>
        <begin position="180"/>
        <end position="201"/>
    </location>
</feature>
<dbReference type="InterPro" id="IPR010627">
    <property type="entry name" value="Prepilin_pept_A24_N"/>
</dbReference>
<dbReference type="Pfam" id="PF01478">
    <property type="entry name" value="Peptidase_A24"/>
    <property type="match status" value="1"/>
</dbReference>
<feature type="domain" description="Prepilin peptidase A24 N-terminal" evidence="9">
    <location>
        <begin position="27"/>
        <end position="117"/>
    </location>
</feature>
<reference evidence="10 11" key="1">
    <citation type="submission" date="2016-11" db="EMBL/GenBank/DDBJ databases">
        <authorList>
            <person name="Jaros S."/>
            <person name="Januszkiewicz K."/>
            <person name="Wedrychowicz H."/>
        </authorList>
    </citation>
    <scope>NUCLEOTIDE SEQUENCE [LARGE SCALE GENOMIC DNA]</scope>
    <source>
        <strain evidence="10 11">YL228</strain>
    </source>
</reference>
<dbReference type="Gene3D" id="1.20.120.1220">
    <property type="match status" value="1"/>
</dbReference>
<dbReference type="AlphaFoldDB" id="A0A1K1N6L4"/>
<keyword evidence="3" id="KW-1003">Cell membrane</keyword>
<dbReference type="InterPro" id="IPR050882">
    <property type="entry name" value="Prepilin_peptidase/N-MTase"/>
</dbReference>
<feature type="transmembrane region" description="Helical" evidence="7">
    <location>
        <begin position="20"/>
        <end position="43"/>
    </location>
</feature>
<accession>A0A1K1N6L4</accession>
<evidence type="ECO:0000256" key="6">
    <source>
        <dbReference type="ARBA" id="ARBA00023136"/>
    </source>
</evidence>
<evidence type="ECO:0000256" key="4">
    <source>
        <dbReference type="ARBA" id="ARBA00022692"/>
    </source>
</evidence>
<comment type="similarity">
    <text evidence="2">Belongs to the peptidase A24 family.</text>
</comment>
<dbReference type="PANTHER" id="PTHR30487">
    <property type="entry name" value="TYPE 4 PREPILIN-LIKE PROTEINS LEADER PEPTIDE-PROCESSING ENZYME"/>
    <property type="match status" value="1"/>
</dbReference>
<protein>
    <submittedName>
        <fullName evidence="10">Leader peptidase (Prepilin peptidase) / N-methyltransferase</fullName>
    </submittedName>
</protein>
<keyword evidence="10" id="KW-0808">Transferase</keyword>
<dbReference type="Pfam" id="PF06750">
    <property type="entry name" value="A24_N_bact"/>
    <property type="match status" value="1"/>
</dbReference>
<evidence type="ECO:0000259" key="8">
    <source>
        <dbReference type="Pfam" id="PF01478"/>
    </source>
</evidence>
<feature type="transmembrane region" description="Helical" evidence="7">
    <location>
        <begin position="261"/>
        <end position="284"/>
    </location>
</feature>
<dbReference type="GO" id="GO:0032259">
    <property type="term" value="P:methylation"/>
    <property type="evidence" value="ECO:0007669"/>
    <property type="project" value="UniProtKB-KW"/>
</dbReference>
<evidence type="ECO:0000256" key="7">
    <source>
        <dbReference type="SAM" id="Phobius"/>
    </source>
</evidence>
<evidence type="ECO:0000256" key="1">
    <source>
        <dbReference type="ARBA" id="ARBA00004651"/>
    </source>
</evidence>
<dbReference type="PANTHER" id="PTHR30487:SF0">
    <property type="entry name" value="PREPILIN LEADER PEPTIDASE_N-METHYLTRANSFERASE-RELATED"/>
    <property type="match status" value="1"/>
</dbReference>
<feature type="domain" description="Prepilin type IV endopeptidase peptidase" evidence="8">
    <location>
        <begin position="129"/>
        <end position="246"/>
    </location>
</feature>
<gene>
    <name evidence="10" type="ORF">SAMN02910280_1770</name>
</gene>
<keyword evidence="5 7" id="KW-1133">Transmembrane helix</keyword>
<keyword evidence="4 7" id="KW-0812">Transmembrane</keyword>
<dbReference type="EMBL" id="FPIP01000003">
    <property type="protein sequence ID" value="SFW30975.1"/>
    <property type="molecule type" value="Genomic_DNA"/>
</dbReference>
<keyword evidence="10" id="KW-0489">Methyltransferase</keyword>
<feature type="transmembrane region" description="Helical" evidence="7">
    <location>
        <begin position="147"/>
        <end position="168"/>
    </location>
</feature>
<dbReference type="GO" id="GO:0008168">
    <property type="term" value="F:methyltransferase activity"/>
    <property type="evidence" value="ECO:0007669"/>
    <property type="project" value="UniProtKB-KW"/>
</dbReference>
<comment type="subcellular location">
    <subcellularLocation>
        <location evidence="1">Cell membrane</location>
        <topology evidence="1">Multi-pass membrane protein</topology>
    </subcellularLocation>
</comment>
<evidence type="ECO:0000259" key="9">
    <source>
        <dbReference type="Pfam" id="PF06750"/>
    </source>
</evidence>
<evidence type="ECO:0000313" key="10">
    <source>
        <dbReference type="EMBL" id="SFW30975.1"/>
    </source>
</evidence>
<feature type="transmembrane region" description="Helical" evidence="7">
    <location>
        <begin position="221"/>
        <end position="249"/>
    </location>
</feature>
<evidence type="ECO:0000256" key="3">
    <source>
        <dbReference type="ARBA" id="ARBA00022475"/>
    </source>
</evidence>
<dbReference type="RefSeq" id="WP_072300040.1">
    <property type="nucleotide sequence ID" value="NZ_CAMIZA010000010.1"/>
</dbReference>
<dbReference type="GO" id="GO:0006465">
    <property type="term" value="P:signal peptide processing"/>
    <property type="evidence" value="ECO:0007669"/>
    <property type="project" value="TreeGrafter"/>
</dbReference>
<dbReference type="Proteomes" id="UP000183461">
    <property type="component" value="Unassembled WGS sequence"/>
</dbReference>
<name>A0A1K1N6L4_RUMFL</name>
<evidence type="ECO:0000313" key="11">
    <source>
        <dbReference type="Proteomes" id="UP000183461"/>
    </source>
</evidence>
<sequence>MFGFENMLHDEFTELPFKIMFYVIIFLFGICIGSFLNVVILRLPKGESVIGLKRSKEDKEKASHCMTCGAKIRPIDLIPVFSWIMLRGKCHSCGAKISPRYPIVESLNGLLYVLTFFVLDINVKSIITCVLMTFLIVIAFIDWDTKEIFIGMIAVILLLAFPLAFFYSREYGDVTLKSRVIGMFIISVPFFIIGEASRPIIKKKFGEDFRAIELGDTYLMFAAGAFLGTRAVIASTFVGIITAAFGGLLVKAVTKDSKFAFGPFLAIGIAVGSLWGNQIAQWYLNLLATE</sequence>
<keyword evidence="6 7" id="KW-0472">Membrane</keyword>